<feature type="transmembrane region" description="Helical" evidence="7">
    <location>
        <begin position="87"/>
        <end position="104"/>
    </location>
</feature>
<protein>
    <submittedName>
        <fullName evidence="9">Sugar transferase</fullName>
    </submittedName>
</protein>
<evidence type="ECO:0000256" key="5">
    <source>
        <dbReference type="ARBA" id="ARBA00022989"/>
    </source>
</evidence>
<evidence type="ECO:0000256" key="6">
    <source>
        <dbReference type="ARBA" id="ARBA00023136"/>
    </source>
</evidence>
<feature type="domain" description="Bacterial sugar transferase" evidence="8">
    <location>
        <begin position="281"/>
        <end position="483"/>
    </location>
</feature>
<evidence type="ECO:0000259" key="8">
    <source>
        <dbReference type="Pfam" id="PF02397"/>
    </source>
</evidence>
<accession>A0A8I0DUX2</accession>
<feature type="transmembrane region" description="Helical" evidence="7">
    <location>
        <begin position="286"/>
        <end position="310"/>
    </location>
</feature>
<proteinExistence type="inferred from homology"/>
<dbReference type="Pfam" id="PF13727">
    <property type="entry name" value="CoA_binding_3"/>
    <property type="match status" value="1"/>
</dbReference>
<gene>
    <name evidence="9" type="ORF">H8S09_11665</name>
</gene>
<evidence type="ECO:0000256" key="3">
    <source>
        <dbReference type="ARBA" id="ARBA00022679"/>
    </source>
</evidence>
<dbReference type="InterPro" id="IPR003362">
    <property type="entry name" value="Bact_transf"/>
</dbReference>
<keyword evidence="6 7" id="KW-0472">Membrane</keyword>
<dbReference type="Pfam" id="PF02397">
    <property type="entry name" value="Bac_transf"/>
    <property type="match status" value="1"/>
</dbReference>
<dbReference type="AlphaFoldDB" id="A0A8I0DUX2"/>
<dbReference type="NCBIfam" id="TIGR03025">
    <property type="entry name" value="EPS_sugtrans"/>
    <property type="match status" value="1"/>
</dbReference>
<dbReference type="EMBL" id="JACOOX010000006">
    <property type="protein sequence ID" value="MBC5663520.1"/>
    <property type="molecule type" value="Genomic_DNA"/>
</dbReference>
<name>A0A8I0DUX2_9FIRM</name>
<evidence type="ECO:0000256" key="2">
    <source>
        <dbReference type="ARBA" id="ARBA00006464"/>
    </source>
</evidence>
<evidence type="ECO:0000313" key="9">
    <source>
        <dbReference type="EMBL" id="MBC5663520.1"/>
    </source>
</evidence>
<dbReference type="Proteomes" id="UP000615234">
    <property type="component" value="Unassembled WGS sequence"/>
</dbReference>
<feature type="transmembrane region" description="Helical" evidence="7">
    <location>
        <begin position="12"/>
        <end position="33"/>
    </location>
</feature>
<comment type="subcellular location">
    <subcellularLocation>
        <location evidence="1">Membrane</location>
        <topology evidence="1">Multi-pass membrane protein</topology>
    </subcellularLocation>
</comment>
<dbReference type="GO" id="GO:0016780">
    <property type="term" value="F:phosphotransferase activity, for other substituted phosphate groups"/>
    <property type="evidence" value="ECO:0007669"/>
    <property type="project" value="TreeGrafter"/>
</dbReference>
<comment type="caution">
    <text evidence="9">The sequence shown here is derived from an EMBL/GenBank/DDBJ whole genome shotgun (WGS) entry which is preliminary data.</text>
</comment>
<evidence type="ECO:0000256" key="1">
    <source>
        <dbReference type="ARBA" id="ARBA00004141"/>
    </source>
</evidence>
<dbReference type="GO" id="GO:0016020">
    <property type="term" value="C:membrane"/>
    <property type="evidence" value="ECO:0007669"/>
    <property type="project" value="UniProtKB-SubCell"/>
</dbReference>
<dbReference type="PANTHER" id="PTHR30576">
    <property type="entry name" value="COLANIC BIOSYNTHESIS UDP-GLUCOSE LIPID CARRIER TRANSFERASE"/>
    <property type="match status" value="1"/>
</dbReference>
<dbReference type="RefSeq" id="WP_117823405.1">
    <property type="nucleotide sequence ID" value="NZ_JACOOX010000006.1"/>
</dbReference>
<evidence type="ECO:0000313" key="10">
    <source>
        <dbReference type="Proteomes" id="UP000615234"/>
    </source>
</evidence>
<reference evidence="9 10" key="1">
    <citation type="submission" date="2020-08" db="EMBL/GenBank/DDBJ databases">
        <title>Genome public.</title>
        <authorList>
            <person name="Liu C."/>
            <person name="Sun Q."/>
        </authorList>
    </citation>
    <scope>NUCLEOTIDE SEQUENCE [LARGE SCALE GENOMIC DNA]</scope>
    <source>
        <strain evidence="9 10">NSJ-10</strain>
    </source>
</reference>
<feature type="transmembrane region" description="Helical" evidence="7">
    <location>
        <begin position="110"/>
        <end position="129"/>
    </location>
</feature>
<keyword evidence="4 7" id="KW-0812">Transmembrane</keyword>
<evidence type="ECO:0000256" key="4">
    <source>
        <dbReference type="ARBA" id="ARBA00022692"/>
    </source>
</evidence>
<dbReference type="PANTHER" id="PTHR30576:SF10">
    <property type="entry name" value="SLL5057 PROTEIN"/>
    <property type="match status" value="1"/>
</dbReference>
<keyword evidence="5 7" id="KW-1133">Transmembrane helix</keyword>
<dbReference type="InterPro" id="IPR017475">
    <property type="entry name" value="EPS_sugar_tfrase"/>
</dbReference>
<feature type="transmembrane region" description="Helical" evidence="7">
    <location>
        <begin position="45"/>
        <end position="67"/>
    </location>
</feature>
<sequence>MYRKGPQGWLKHLDFTVLNLVALHASYCMAYFIRMGTENPYHSKLYRTIAVLLTLFQLLVTIVCHIYKGVLKRGHFREAIASVKQSVLVVLLAVFVLFMMKMGAAYSRKVMALFGMIYLVIGYVVTLLWKEYIRRHRVAKKSIVIVTVKEYLDALLAEMDTEYYNLYRVAGIVLLDATEDEAESYNTEYTDLELGIYAYTDEVLEQIMHGWVDEVYVNIPFERHIPENLLGQLADMGITVHVRVRVPAELSDYQYVFDKQLGHHVLTVSTTYITTYQAFVKRAIDILGGIVGCIFTGILTIILAPCIYIASPGPIFFSQYRIGKNGKKFKIYKFRSMYMDAEARKAELMEQNQVKDGMMFKMEYDPRIIGCKKLPDGTIKKGIGNRIRDWSLDEFPQFFNVLKGDMSLIGTRPPTEDEWEKYSAHHRGRMAIKPGITGLWQVSGRSNITDFDEVVRLDRKYIDEWSLVNDIKILFKTVGVVLKGEGSM</sequence>
<comment type="similarity">
    <text evidence="2">Belongs to the bacterial sugar transferase family.</text>
</comment>
<evidence type="ECO:0000256" key="7">
    <source>
        <dbReference type="SAM" id="Phobius"/>
    </source>
</evidence>
<keyword evidence="3 9" id="KW-0808">Transferase</keyword>
<keyword evidence="10" id="KW-1185">Reference proteome</keyword>
<organism evidence="9 10">
    <name type="scientific">Coprococcus hominis</name>
    <name type="common">ex Liu et al. 2022</name>
    <dbReference type="NCBI Taxonomy" id="2763039"/>
    <lineage>
        <taxon>Bacteria</taxon>
        <taxon>Bacillati</taxon>
        <taxon>Bacillota</taxon>
        <taxon>Clostridia</taxon>
        <taxon>Lachnospirales</taxon>
        <taxon>Lachnospiraceae</taxon>
        <taxon>Coprococcus</taxon>
    </lineage>
</organism>